<dbReference type="Proteomes" id="UP001234178">
    <property type="component" value="Unassembled WGS sequence"/>
</dbReference>
<dbReference type="InterPro" id="IPR038596">
    <property type="entry name" value="Janus_sf"/>
</dbReference>
<comment type="similarity">
    <text evidence="2">Belongs to the janus family.</text>
</comment>
<dbReference type="EMBL" id="JAOYFB010000037">
    <property type="protein sequence ID" value="KAK4022699.1"/>
    <property type="molecule type" value="Genomic_DNA"/>
</dbReference>
<gene>
    <name evidence="5" type="ORF">OUZ56_008151</name>
</gene>
<sequence>MITGLRGVTKSFSLASNQTLQLFKSMTTLPAKLDAIPAVDIDSGRFKYVLIRVDMQGDAEPKQEHSKVIVRGYKWAGFHGKSTK</sequence>
<keyword evidence="6" id="KW-1185">Reference proteome</keyword>
<dbReference type="PANTHER" id="PTHR12258">
    <property type="entry name" value="JANUS-A/JANUS-B"/>
    <property type="match status" value="1"/>
</dbReference>
<evidence type="ECO:0000256" key="2">
    <source>
        <dbReference type="ARBA" id="ARBA00010971"/>
    </source>
</evidence>
<comment type="caution">
    <text evidence="5">The sequence shown here is derived from an EMBL/GenBank/DDBJ whole genome shotgun (WGS) entry which is preliminary data.</text>
</comment>
<comment type="function">
    <text evidence="1">JanA and janB regulate somatic sex differentiation.</text>
</comment>
<keyword evidence="4" id="KW-0726">Sexual differentiation</keyword>
<protein>
    <submittedName>
        <fullName evidence="5">Uncharacterized protein</fullName>
    </submittedName>
</protein>
<dbReference type="InterPro" id="IPR007702">
    <property type="entry name" value="Janus"/>
</dbReference>
<evidence type="ECO:0000313" key="5">
    <source>
        <dbReference type="EMBL" id="KAK4022699.1"/>
    </source>
</evidence>
<dbReference type="Pfam" id="PF05005">
    <property type="entry name" value="Ocnus"/>
    <property type="match status" value="1"/>
</dbReference>
<evidence type="ECO:0000256" key="4">
    <source>
        <dbReference type="ARBA" id="ARBA00022928"/>
    </source>
</evidence>
<accession>A0ABR0AC42</accession>
<evidence type="ECO:0000313" key="6">
    <source>
        <dbReference type="Proteomes" id="UP001234178"/>
    </source>
</evidence>
<keyword evidence="3" id="KW-0221">Differentiation</keyword>
<dbReference type="SUPFAM" id="SSF143724">
    <property type="entry name" value="PHP14-like"/>
    <property type="match status" value="1"/>
</dbReference>
<evidence type="ECO:0000256" key="3">
    <source>
        <dbReference type="ARBA" id="ARBA00022782"/>
    </source>
</evidence>
<proteinExistence type="inferred from homology"/>
<reference evidence="5 6" key="1">
    <citation type="journal article" date="2023" name="Nucleic Acids Res.">
        <title>The hologenome of Daphnia magna reveals possible DNA methylation and microbiome-mediated evolution of the host genome.</title>
        <authorList>
            <person name="Chaturvedi A."/>
            <person name="Li X."/>
            <person name="Dhandapani V."/>
            <person name="Marshall H."/>
            <person name="Kissane S."/>
            <person name="Cuenca-Cambronero M."/>
            <person name="Asole G."/>
            <person name="Calvet F."/>
            <person name="Ruiz-Romero M."/>
            <person name="Marangio P."/>
            <person name="Guigo R."/>
            <person name="Rago D."/>
            <person name="Mirbahai L."/>
            <person name="Eastwood N."/>
            <person name="Colbourne J.K."/>
            <person name="Zhou J."/>
            <person name="Mallon E."/>
            <person name="Orsini L."/>
        </authorList>
    </citation>
    <scope>NUCLEOTIDE SEQUENCE [LARGE SCALE GENOMIC DNA]</scope>
    <source>
        <strain evidence="5">LRV0_1</strain>
    </source>
</reference>
<evidence type="ECO:0000256" key="1">
    <source>
        <dbReference type="ARBA" id="ARBA00002508"/>
    </source>
</evidence>
<organism evidence="5 6">
    <name type="scientific">Daphnia magna</name>
    <dbReference type="NCBI Taxonomy" id="35525"/>
    <lineage>
        <taxon>Eukaryota</taxon>
        <taxon>Metazoa</taxon>
        <taxon>Ecdysozoa</taxon>
        <taxon>Arthropoda</taxon>
        <taxon>Crustacea</taxon>
        <taxon>Branchiopoda</taxon>
        <taxon>Diplostraca</taxon>
        <taxon>Cladocera</taxon>
        <taxon>Anomopoda</taxon>
        <taxon>Daphniidae</taxon>
        <taxon>Daphnia</taxon>
    </lineage>
</organism>
<dbReference type="Gene3D" id="3.50.20.20">
    <property type="entry name" value="Janus/Ocnus"/>
    <property type="match status" value="1"/>
</dbReference>
<dbReference type="PANTHER" id="PTHR12258:SF5">
    <property type="entry name" value="BCDNA.GH02250-RELATED"/>
    <property type="match status" value="1"/>
</dbReference>
<name>A0ABR0AC42_9CRUS</name>